<dbReference type="AlphaFoldDB" id="A0AAN8VVC0"/>
<name>A0AAN8VVC0_9MAGN</name>
<feature type="repeat" description="PPR" evidence="3">
    <location>
        <begin position="260"/>
        <end position="294"/>
    </location>
</feature>
<dbReference type="NCBIfam" id="TIGR00756">
    <property type="entry name" value="PPR"/>
    <property type="match status" value="7"/>
</dbReference>
<accession>A0AAN8VVC0</accession>
<dbReference type="PANTHER" id="PTHR47939">
    <property type="entry name" value="MEMBRANE-ASSOCIATED SALT-INDUCIBLE PROTEIN-LIKE"/>
    <property type="match status" value="1"/>
</dbReference>
<dbReference type="InterPro" id="IPR050667">
    <property type="entry name" value="PPR-containing_protein"/>
</dbReference>
<feature type="repeat" description="PPR" evidence="3">
    <location>
        <begin position="614"/>
        <end position="648"/>
    </location>
</feature>
<dbReference type="EMBL" id="JBAMMX010000007">
    <property type="protein sequence ID" value="KAK6936461.1"/>
    <property type="molecule type" value="Genomic_DNA"/>
</dbReference>
<dbReference type="InterPro" id="IPR002885">
    <property type="entry name" value="PPR_rpt"/>
</dbReference>
<dbReference type="PANTHER" id="PTHR47939:SF13">
    <property type="entry name" value="OS03G0201400 PROTEIN"/>
    <property type="match status" value="1"/>
</dbReference>
<dbReference type="Pfam" id="PF01535">
    <property type="entry name" value="PPR"/>
    <property type="match status" value="5"/>
</dbReference>
<feature type="repeat" description="PPR" evidence="3">
    <location>
        <begin position="436"/>
        <end position="470"/>
    </location>
</feature>
<evidence type="ECO:0000256" key="2">
    <source>
        <dbReference type="ARBA" id="ARBA00022737"/>
    </source>
</evidence>
<dbReference type="Pfam" id="PF13041">
    <property type="entry name" value="PPR_2"/>
    <property type="match status" value="1"/>
</dbReference>
<evidence type="ECO:0000313" key="5">
    <source>
        <dbReference type="Proteomes" id="UP001370490"/>
    </source>
</evidence>
<comment type="similarity">
    <text evidence="1">Belongs to the PPR family. P subfamily.</text>
</comment>
<reference evidence="4 5" key="1">
    <citation type="submission" date="2023-12" db="EMBL/GenBank/DDBJ databases">
        <title>A high-quality genome assembly for Dillenia turbinata (Dilleniales).</title>
        <authorList>
            <person name="Chanderbali A."/>
        </authorList>
    </citation>
    <scope>NUCLEOTIDE SEQUENCE [LARGE SCALE GENOMIC DNA]</scope>
    <source>
        <strain evidence="4">LSX21</strain>
        <tissue evidence="4">Leaf</tissue>
    </source>
</reference>
<feature type="repeat" description="PPR" evidence="3">
    <location>
        <begin position="366"/>
        <end position="400"/>
    </location>
</feature>
<protein>
    <submittedName>
        <fullName evidence="4">Pentatricopeptide repeat</fullName>
    </submittedName>
</protein>
<dbReference type="Pfam" id="PF13812">
    <property type="entry name" value="PPR_3"/>
    <property type="match status" value="1"/>
</dbReference>
<dbReference type="Gene3D" id="1.25.40.10">
    <property type="entry name" value="Tetratricopeptide repeat domain"/>
    <property type="match status" value="7"/>
</dbReference>
<evidence type="ECO:0000313" key="4">
    <source>
        <dbReference type="EMBL" id="KAK6936461.1"/>
    </source>
</evidence>
<dbReference type="PROSITE" id="PS51375">
    <property type="entry name" value="PPR"/>
    <property type="match status" value="9"/>
</dbReference>
<keyword evidence="5" id="KW-1185">Reference proteome</keyword>
<gene>
    <name evidence="4" type="ORF">RJ641_033491</name>
</gene>
<dbReference type="Proteomes" id="UP001370490">
    <property type="component" value="Unassembled WGS sequence"/>
</dbReference>
<feature type="repeat" description="PPR" evidence="3">
    <location>
        <begin position="191"/>
        <end position="225"/>
    </location>
</feature>
<feature type="repeat" description="PPR" evidence="3">
    <location>
        <begin position="856"/>
        <end position="890"/>
    </location>
</feature>
<feature type="repeat" description="PPR" evidence="3">
    <location>
        <begin position="401"/>
        <end position="435"/>
    </location>
</feature>
<comment type="caution">
    <text evidence="4">The sequence shown here is derived from an EMBL/GenBank/DDBJ whole genome shotgun (WGS) entry which is preliminary data.</text>
</comment>
<dbReference type="InterPro" id="IPR011990">
    <property type="entry name" value="TPR-like_helical_dom_sf"/>
</dbReference>
<sequence>MTLKWVPTKSRVSQSQFLFLNRFIFTTTTSSTPSASLPFAPSYHSQSAAVPHSEIISDSSTNLTKDDVFSTFKLWFECRNRALLNRIFQILSSSSSSFDSIDGPSLPFSSADAALSQLNLRLTESFVLEVLNFGDDVLSCLKFFDWAGRQHGFHHTRATYHAIFKILSRAKLMPLMIDFMNDYKKEGHLHKVRFHNTLVMGYALAGKPDIALQLFGKMRFQGLDLDGFTYHVLLNALVEESCFDIAEVVLKQIATRGLENDITHSIVVKSFCKQKQLGEAEELIRQMLREGKKVNEHMVGMLVDFLCRENKFEKAGLLIEEFQELDMLSMEFSYAVWIDHLVRAGNVNGALDFLKTKKLEEGYVPDVFRFNILISKLLRQNRLEDVWDLLTEMKEGNIVPDKMTMNAVLCLFCKAGLVDIALGLYDASLELGLSLNAMAYNYLINSLCGDDRFHVAYCVFKGSIKRGYFPGKRTFAILADALCREGKLDNLRELVFLGMERNLFVSFSTYNKLITALCRARRVEDGYLMHEELRRIGKETSQKSFLSLIQGFNHLDRGDISARLLIEMQIKGHTPRRTLFRAVIRSICNKENPEPQFLKLLEMQLSFQKPIVPACQAYNFFIDGAGYAKKPELARNVYDLMKRNGVSPNLISEILMLRSYLSSEKISDALSFFNDLRSSRTIGRRLYSTLIVGLCKANRVNTAWEIMKEVRQNGFVPSLECYEELVRFLCSNRNYDAALYVIDDLERVGRQVSPFIGNVLLLHSLKSKELYKAWISSKVGKIEEHSSSLMLGQLIGIFSGHIEMDNDIEYLEELIGQCFPLDIYTYNMLLKRLSMIDMDQSCALFNRIRHKGFEPNRWTYDILVHGLYKHRRTVEARRWMEEMFRKGFFSKRSLSDDS</sequence>
<keyword evidence="2" id="KW-0677">Repeat</keyword>
<evidence type="ECO:0000256" key="1">
    <source>
        <dbReference type="ARBA" id="ARBA00007626"/>
    </source>
</evidence>
<organism evidence="4 5">
    <name type="scientific">Dillenia turbinata</name>
    <dbReference type="NCBI Taxonomy" id="194707"/>
    <lineage>
        <taxon>Eukaryota</taxon>
        <taxon>Viridiplantae</taxon>
        <taxon>Streptophyta</taxon>
        <taxon>Embryophyta</taxon>
        <taxon>Tracheophyta</taxon>
        <taxon>Spermatophyta</taxon>
        <taxon>Magnoliopsida</taxon>
        <taxon>eudicotyledons</taxon>
        <taxon>Gunneridae</taxon>
        <taxon>Pentapetalae</taxon>
        <taxon>Dilleniales</taxon>
        <taxon>Dilleniaceae</taxon>
        <taxon>Dillenia</taxon>
    </lineage>
</organism>
<feature type="repeat" description="PPR" evidence="3">
    <location>
        <begin position="683"/>
        <end position="717"/>
    </location>
</feature>
<evidence type="ECO:0000256" key="3">
    <source>
        <dbReference type="PROSITE-ProRule" id="PRU00708"/>
    </source>
</evidence>
<feature type="repeat" description="PPR" evidence="3">
    <location>
        <begin position="506"/>
        <end position="540"/>
    </location>
</feature>
<proteinExistence type="inferred from homology"/>